<organism evidence="1 2">
    <name type="scientific">Senegalia massiliensis</name>
    <dbReference type="NCBI Taxonomy" id="1720316"/>
    <lineage>
        <taxon>Bacteria</taxon>
        <taxon>Bacillati</taxon>
        <taxon>Bacillota</taxon>
        <taxon>Clostridia</taxon>
        <taxon>Eubacteriales</taxon>
        <taxon>Clostridiaceae</taxon>
        <taxon>Senegalia</taxon>
    </lineage>
</organism>
<reference evidence="1 2" key="1">
    <citation type="submission" date="2018-08" db="EMBL/GenBank/DDBJ databases">
        <title>Murine metabolic-syndrome-specific gut microbial biobank.</title>
        <authorList>
            <person name="Liu C."/>
        </authorList>
    </citation>
    <scope>NUCLEOTIDE SEQUENCE [LARGE SCALE GENOMIC DNA]</scope>
    <source>
        <strain evidence="1 2">583</strain>
    </source>
</reference>
<dbReference type="RefSeq" id="WP_160197120.1">
    <property type="nucleotide sequence ID" value="NZ_QXXA01000007.1"/>
</dbReference>
<comment type="caution">
    <text evidence="1">The sequence shown here is derived from an EMBL/GenBank/DDBJ whole genome shotgun (WGS) entry which is preliminary data.</text>
</comment>
<name>A0A845R229_9CLOT</name>
<evidence type="ECO:0000313" key="2">
    <source>
        <dbReference type="Proteomes" id="UP000467132"/>
    </source>
</evidence>
<sequence length="75" mass="9291">MKKTMEDVYGITETEGKESIKEFVKNMGIRNSEDWTEYFYRKYLELDIHKKMRFWSICDEESRLDIVFYKLDLLY</sequence>
<protein>
    <submittedName>
        <fullName evidence="1">Uncharacterized protein</fullName>
    </submittedName>
</protein>
<dbReference type="AlphaFoldDB" id="A0A845R229"/>
<evidence type="ECO:0000313" key="1">
    <source>
        <dbReference type="EMBL" id="NBI06633.1"/>
    </source>
</evidence>
<dbReference type="Proteomes" id="UP000467132">
    <property type="component" value="Unassembled WGS sequence"/>
</dbReference>
<accession>A0A845R229</accession>
<gene>
    <name evidence="1" type="ORF">D3Z33_07135</name>
</gene>
<proteinExistence type="predicted"/>
<dbReference type="EMBL" id="QXXA01000007">
    <property type="protein sequence ID" value="NBI06633.1"/>
    <property type="molecule type" value="Genomic_DNA"/>
</dbReference>
<keyword evidence="2" id="KW-1185">Reference proteome</keyword>